<dbReference type="STRING" id="13333.U5CWG6"/>
<dbReference type="Pfam" id="PF25036">
    <property type="entry name" value="VPS13_VAB"/>
    <property type="match status" value="1"/>
</dbReference>
<feature type="compositionally biased region" description="Polar residues" evidence="1">
    <location>
        <begin position="909"/>
        <end position="922"/>
    </location>
</feature>
<dbReference type="PANTHER" id="PTHR16166">
    <property type="entry name" value="VACUOLAR PROTEIN SORTING-ASSOCIATED PROTEIN VPS13"/>
    <property type="match status" value="1"/>
</dbReference>
<name>U5CWG6_AMBTC</name>
<accession>U5CWG6</accession>
<evidence type="ECO:0000313" key="4">
    <source>
        <dbReference type="Proteomes" id="UP000017836"/>
    </source>
</evidence>
<dbReference type="InterPro" id="IPR026847">
    <property type="entry name" value="VPS13"/>
</dbReference>
<dbReference type="eggNOG" id="KOG1809">
    <property type="taxonomic scope" value="Eukaryota"/>
</dbReference>
<feature type="domain" description="Vacuolar protein sorting-associated protein 13 VPS13 adaptor binding" evidence="2">
    <location>
        <begin position="2213"/>
        <end position="2523"/>
    </location>
</feature>
<proteinExistence type="predicted"/>
<evidence type="ECO:0000256" key="1">
    <source>
        <dbReference type="SAM" id="MobiDB-lite"/>
    </source>
</evidence>
<evidence type="ECO:0000313" key="3">
    <source>
        <dbReference type="EMBL" id="ERN17671.1"/>
    </source>
</evidence>
<gene>
    <name evidence="3" type="ORF">AMTR_s00059p00194330</name>
</gene>
<feature type="region of interest" description="Disordered" evidence="1">
    <location>
        <begin position="3120"/>
        <end position="3140"/>
    </location>
</feature>
<protein>
    <recommendedName>
        <fullName evidence="2">Vacuolar protein sorting-associated protein 13 VPS13 adaptor binding domain-containing protein</fullName>
    </recommendedName>
</protein>
<dbReference type="EMBL" id="KI392312">
    <property type="protein sequence ID" value="ERN17671.1"/>
    <property type="molecule type" value="Genomic_DNA"/>
</dbReference>
<reference evidence="4" key="1">
    <citation type="journal article" date="2013" name="Science">
        <title>The Amborella genome and the evolution of flowering plants.</title>
        <authorList>
            <consortium name="Amborella Genome Project"/>
        </authorList>
    </citation>
    <scope>NUCLEOTIDE SEQUENCE [LARGE SCALE GENOMIC DNA]</scope>
</reference>
<keyword evidence="4" id="KW-1185">Reference proteome</keyword>
<dbReference type="HOGENOM" id="CLU_000148_0_0_1"/>
<feature type="region of interest" description="Disordered" evidence="1">
    <location>
        <begin position="904"/>
        <end position="925"/>
    </location>
</feature>
<dbReference type="GO" id="GO:0045053">
    <property type="term" value="P:protein retention in Golgi apparatus"/>
    <property type="evidence" value="ECO:0000318"/>
    <property type="project" value="GO_Central"/>
</dbReference>
<dbReference type="PANTHER" id="PTHR16166:SF130">
    <property type="entry name" value="PROTEIN SORTING-ASSOCIATED PROTEIN, PUTATIVE (DUF1162)-RELATED"/>
    <property type="match status" value="1"/>
</dbReference>
<dbReference type="GO" id="GO:0006623">
    <property type="term" value="P:protein targeting to vacuole"/>
    <property type="evidence" value="ECO:0000318"/>
    <property type="project" value="GO_Central"/>
</dbReference>
<dbReference type="InterPro" id="IPR009543">
    <property type="entry name" value="VPS13_VAB"/>
</dbReference>
<organism evidence="3 4">
    <name type="scientific">Amborella trichopoda</name>
    <dbReference type="NCBI Taxonomy" id="13333"/>
    <lineage>
        <taxon>Eukaryota</taxon>
        <taxon>Viridiplantae</taxon>
        <taxon>Streptophyta</taxon>
        <taxon>Embryophyta</taxon>
        <taxon>Tracheophyta</taxon>
        <taxon>Spermatophyta</taxon>
        <taxon>Magnoliopsida</taxon>
        <taxon>Amborellales</taxon>
        <taxon>Amborellaceae</taxon>
        <taxon>Amborella</taxon>
    </lineage>
</organism>
<dbReference type="OMA" id="TLVCHFQ"/>
<sequence length="3190" mass="355458">MVLNEALRARVASLLGPWLEEEAELDLKLGFLESKGSAKNLLLNVSALNRVINESNSPVEFEVARIEHLQFMLKPWSRYAFTFEVHGVHVTLTPRGMGSSSGGRVRAGRWSEQTQKEMLALLDPEGTFWHETLRRISTTTNSEPWLSTALTNAILQHCRVQLHDVRIQLPLSRKNELSMGAAGDTSHDLFLRVKEVSMVTYEVLDTGNSRQAMRNKTTESSEKVENVINGKELWKRAACRISGLTARLYLQRLVDTVIIWKRYVHAYETLLLQVGYCADTVLTKMSSTCTRDRGSFRYINCLWLEVCGIEKKLPVEAVAVARRVARYRAKAHSKNITSESMCNSYIMNMHRVLGVLFSLIKCLCRVIYIPFFFLFMTLCKLLRFVSCLLWFTSHDGYDQWLENEMPSPVFKSGSHVRGHESSKTQQCFTLNIGRIFIRISHENRAQLTNRRKTDAVNKPPGILLGSVIFVLNSLCLSYDVNDSANFLSLTYGQFDIQFSPSSRMKKEANQLEKEGNFEGIEFEADVVDGHDFKKILWSMPAPQVQQKGKGNSINYGNDFRNAWTMLLENHLSEMWSDWKISTDFCIAKGIPCSREPFLILEVKAFAINPYLNGCGSGFLKIGLAAGKLNFDLDHSTMASVSLLVMQLKYALCNTSTRCGLEKVSSHSSTNINGQPSFWWGQKYGSFINNMKKAFPHFVPEKNVQVGVAIAGPNVHISIPRQGSLRSMNDMFAANVHDNYSYTLGLEKIELAFWPASSTLLCALDVPHSGEATSEYVWLKKPPLANILKHSSNGSYNSQERLIHNAHLSLEGVYVFMEELVENRRLQVIDPVSITLQSTSYREDLISLTSAVRALSITLGGMMTGLTITVYINELLACIQVLSGMLSAIPFAFCSVESERGLPVRASPDYGNSSTQRDAITNGNDRDRSKSENFFAISIFKDTSFLVDFILELSSINVVLENSWIHLLHTDITKGGYASSSSPLSGAIHGILSAPELGLGLSVQKSCLHLSFEELGPSHMLFDVSGIQAAILRCQSISEAEGRVLHLQSADIIYDFSISDFNFSVDTWPDICVSSPEMINSTDGNSSISWKDWYNFRDSATITPDSPCWLLLNATLGESILLDHSLKNSIKISSQEASSWNKLQVLLSVGREFQSLSCDIEGGLIVLETKALVMFMNCLGKYHQFITNALSCIPCSLNNPSREQGEASGTQEIMDYPDTGIIQGEGSSDSTMEAAVSKSEMKWKFMEDFMIRVSSFSLGLAVADSSVGIWEVLLEVDFQLKHEMIDLRRKMIFDLSRFTIAAPQLRKGCDVQRSEVQIPHFHSGSLDDSLSNKGSGDLIHTSPVTKSMLEVVDDEFSSKPLAPQGEHSIDGGKYEKGSWHGHYILKQMSASIKIEEPPPEAMHDLLLRYRAQWVGGGSFSGLHLAFTTSEIQILLGLTDPLFEISTGKANDGTRQLVGSWYEQADGRHEDKIPDGSIVVIEDLDQHMYLTVETGENKYRLGGALHYSLVGERALFRVAYHRRKWGSPTACFSLVSLCAKNDVGEPLRVNFQAGSGFVDVSAADDKSWACWKTVPCRPKYYEGSDELEVCNNLLKGAFYLVNQKNDCAVAFIDGLPQFVKKPGNPFKAKILLNLSLRKAITAPEASDTYTSKPGEIDGVSKSLLRDEANRSVLPHHPSYVNITTDKISVTLLYEVSGTNDNIPLLRWFIDNAQFIVQVSPSKMRLISTLSFLIESFDTLNNSWREMVLPVAIGIFCRTSLVNNDLGLVKKRVTSHLHCNINKVDMCLSELSLDALLFLTGELNLAGPFSVRHPLNSAACFKVKNLSGLSLLCRFEDERDAVIAANQCGSFLIRKPQTTTSVSLQLVVPGVCFTSPIHKSILDAGVSAWRTRIVSIADSRILPGPLIVVDISKRSQDGLSLVISPMLKIHNESGFTLELRCRRPQEINDESPTVLLRNGDSIDDSMAASDALNMTGGLRRALLSLSLGNFLLSFRPKDSEYFRDFGPAVSMEWSEELKGGKAVRVSGLFDKLSYHFRKTFGSESVKSTFNTIRCTLSVQGSKITDLNFLVQRIGRDVPVWRLRNVSDSSEVGSSHITLQEQKEIFILPSVHVYNNLQSEITVVLAESLSGLNVAEPYSFIGKRATIPAGASAHLYANPCVIIFVVTLPEYNMTCKPVSTSDWLKKMHKLKDEVPNLDIELDFGGGKFLAYLRLLRGKHGVLEAAVFTRYTLKNVTDLSLLCLASKQKSLSRGNVMTLPLEHGFLLPPGSSMSWFLKSNRVLLTRVEDNSSESLLDLEWLSGFTEICLEVPEESGFTAITKLGVSLQAVSSEVILPAELVSIVPRYVVFNESQEDIFVRQCHLQDDAAGVISVNNKQKAMLYLHSGSGERSQMSIFDSIVRRHRNADESFFFIQFSLKDIGLGWSGPVCVASLGNFFVKFRRQPFTLGSDQSTQSNMNEINKPKFAAINIAEEDCSIVIHFRMKPDFILPYRIENHLHNMSVTYYQKGCTDLEVLSSGSSVDYVWDDLTLLHKLVVQVADAQLFREISIDKLCAWKPFRKLRQNKGLPVHFPFDRNLRGGKEKSDKDGGLHGLEMLRVGYEVYADGPTRVLRICELVNSCMQRDEVQRLFPCTKIGLRTSSFAIRLLESVKPKNDDASETSMYSEIIVTRLGGSILDCILSDQHKLGQIRIQSLNVDEKWQGAPFAAMLRRNQQEGIDMNDHILMIEFVLYSPDSGIKQVKYSSFILQPIDLNLDEETLMKLVPFWRTSHSQSKAGSQQIYLKHFEIHPVKIIASLLPGSPHAGYTSAQETLRSLLHTVTKIPTVKGIVVELNGILLSHALVTVRELRVKCARHYSWYALRAIYIAKGSPLLPPAFASLFDDSASSSLDFFFDPSSKSINLGGLTLGMFRFVSKCINTKGFSGTKRYFGDLGKTVKKAGSHLLFAAITEISDSVLKGAEASGFNGMVIGFHQGILKLAMEPTLLGAAVMEGGPNRRIKLDRNPGVDELYIEGYLQAMLDVLYKQEYLRVKVFDDQVLLKNLPPNSSLIDEIMKNVKSFLISEALLKGDPSHTTSRSLRLLRGENEWKIGPTVLTLCEHLFVSFVIRTLRKQAGKVIGGIKWKRKSESGDSDQSIDTSSKGSNAKLSRKGALGKFVLSSLIAYIDGRLCRHIPNAISRRIVSGFLLSFLDNNDKG</sequence>
<feature type="compositionally biased region" description="Polar residues" evidence="1">
    <location>
        <begin position="3126"/>
        <end position="3140"/>
    </location>
</feature>
<dbReference type="Proteomes" id="UP000017836">
    <property type="component" value="Unassembled WGS sequence"/>
</dbReference>
<evidence type="ECO:0000259" key="2">
    <source>
        <dbReference type="Pfam" id="PF25036"/>
    </source>
</evidence>
<dbReference type="Gramene" id="ERN17671">
    <property type="protein sequence ID" value="ERN17671"/>
    <property type="gene ID" value="AMTR_s00059p00194330"/>
</dbReference>